<feature type="domain" description="Tyr recombinase" evidence="6">
    <location>
        <begin position="181"/>
        <end position="388"/>
    </location>
</feature>
<dbReference type="Pfam" id="PF14657">
    <property type="entry name" value="Arm-DNA-bind_4"/>
    <property type="match status" value="1"/>
</dbReference>
<sequence>MASYTKVPAKNKQGYKYVCVIDGPSDPITGKRKQISRRGNTQKEALKRAEAALDELINQEESEEIIAPPTFEEVANDWHATFSKRKIKPATKKKRLDDINLLLRFFTNVMINQITHKMYQDMLNKLDDDDYALNTMKGLHVTANMIFEYAIKHKFREDNPCKDAVIPERIPTVAEIESNPIEEKYLERSELTEFLGTVLKHGLPLDLERFYLLAFSGMRPGELCALKVNDFNFDTNEVRISKTLYNETGKMTEYEVVTPKTKGSIRSVSVDKSVMIMIKSLIDRRQVIMTLNKKIDPNWHDEGFVFCRDNGYPFITNAIVDRMKRILKKTGIKKNATPHILRHTHVSMLAEAGVDLKTVMQRVGHEDPNTTLKIYTHVTNKMKKNADEKIKIHFADILSFKFSNQEYGSDHSAENVIFS</sequence>
<protein>
    <submittedName>
        <fullName evidence="8">Site-specific integrase</fullName>
    </submittedName>
</protein>
<dbReference type="PROSITE" id="PS51898">
    <property type="entry name" value="TYR_RECOMBINASE"/>
    <property type="match status" value="1"/>
</dbReference>
<feature type="domain" description="Core-binding (CB)" evidence="7">
    <location>
        <begin position="69"/>
        <end position="151"/>
    </location>
</feature>
<dbReference type="InterPro" id="IPR028259">
    <property type="entry name" value="AP2-like_int_N"/>
</dbReference>
<dbReference type="Gene3D" id="1.10.150.130">
    <property type="match status" value="1"/>
</dbReference>
<dbReference type="Proteomes" id="UP001500340">
    <property type="component" value="Unassembled WGS sequence"/>
</dbReference>
<comment type="caution">
    <text evidence="8">The sequence shown here is derived from an EMBL/GenBank/DDBJ whole genome shotgun (WGS) entry which is preliminary data.</text>
</comment>
<name>A0ABN0YC33_9BACL</name>
<keyword evidence="9" id="KW-1185">Reference proteome</keyword>
<reference evidence="8 9" key="1">
    <citation type="journal article" date="2019" name="Int. J. Syst. Evol. Microbiol.">
        <title>The Global Catalogue of Microorganisms (GCM) 10K type strain sequencing project: providing services to taxonomists for standard genome sequencing and annotation.</title>
        <authorList>
            <consortium name="The Broad Institute Genomics Platform"/>
            <consortium name="The Broad Institute Genome Sequencing Center for Infectious Disease"/>
            <person name="Wu L."/>
            <person name="Ma J."/>
        </authorList>
    </citation>
    <scope>NUCLEOTIDE SEQUENCE [LARGE SCALE GENOMIC DNA]</scope>
    <source>
        <strain evidence="8 9">JCM 12774</strain>
    </source>
</reference>
<dbReference type="InterPro" id="IPR050090">
    <property type="entry name" value="Tyrosine_recombinase_XerCD"/>
</dbReference>
<evidence type="ECO:0000259" key="6">
    <source>
        <dbReference type="PROSITE" id="PS51898"/>
    </source>
</evidence>
<evidence type="ECO:0000313" key="9">
    <source>
        <dbReference type="Proteomes" id="UP001500340"/>
    </source>
</evidence>
<dbReference type="InterPro" id="IPR011010">
    <property type="entry name" value="DNA_brk_join_enz"/>
</dbReference>
<evidence type="ECO:0000256" key="4">
    <source>
        <dbReference type="PROSITE-ProRule" id="PRU01248"/>
    </source>
</evidence>
<comment type="similarity">
    <text evidence="1">Belongs to the 'phage' integrase family.</text>
</comment>
<keyword evidence="5" id="KW-0175">Coiled coil</keyword>
<dbReference type="EMBL" id="BAAACX010000009">
    <property type="protein sequence ID" value="GAA0390072.1"/>
    <property type="molecule type" value="Genomic_DNA"/>
</dbReference>
<evidence type="ECO:0000256" key="5">
    <source>
        <dbReference type="SAM" id="Coils"/>
    </source>
</evidence>
<dbReference type="Gene3D" id="1.10.443.10">
    <property type="entry name" value="Intergrase catalytic core"/>
    <property type="match status" value="1"/>
</dbReference>
<accession>A0ABN0YC33</accession>
<keyword evidence="2 4" id="KW-0238">DNA-binding</keyword>
<gene>
    <name evidence="8" type="ORF">GCM10008933_21200</name>
</gene>
<dbReference type="PANTHER" id="PTHR30349">
    <property type="entry name" value="PHAGE INTEGRASE-RELATED"/>
    <property type="match status" value="1"/>
</dbReference>
<keyword evidence="3" id="KW-0233">DNA recombination</keyword>
<dbReference type="RefSeq" id="WP_343860787.1">
    <property type="nucleotide sequence ID" value="NZ_BAAACX010000009.1"/>
</dbReference>
<evidence type="ECO:0000256" key="2">
    <source>
        <dbReference type="ARBA" id="ARBA00023125"/>
    </source>
</evidence>
<proteinExistence type="inferred from homology"/>
<evidence type="ECO:0000259" key="7">
    <source>
        <dbReference type="PROSITE" id="PS51900"/>
    </source>
</evidence>
<dbReference type="PROSITE" id="PS51900">
    <property type="entry name" value="CB"/>
    <property type="match status" value="1"/>
</dbReference>
<dbReference type="InterPro" id="IPR013762">
    <property type="entry name" value="Integrase-like_cat_sf"/>
</dbReference>
<evidence type="ECO:0000256" key="1">
    <source>
        <dbReference type="ARBA" id="ARBA00008857"/>
    </source>
</evidence>
<dbReference type="PANTHER" id="PTHR30349:SF64">
    <property type="entry name" value="PROPHAGE INTEGRASE INTD-RELATED"/>
    <property type="match status" value="1"/>
</dbReference>
<evidence type="ECO:0000256" key="3">
    <source>
        <dbReference type="ARBA" id="ARBA00023172"/>
    </source>
</evidence>
<organism evidence="8 9">
    <name type="scientific">Paenibacillus motobuensis</name>
    <dbReference type="NCBI Taxonomy" id="295324"/>
    <lineage>
        <taxon>Bacteria</taxon>
        <taxon>Bacillati</taxon>
        <taxon>Bacillota</taxon>
        <taxon>Bacilli</taxon>
        <taxon>Bacillales</taxon>
        <taxon>Paenibacillaceae</taxon>
        <taxon>Paenibacillus</taxon>
    </lineage>
</organism>
<dbReference type="Pfam" id="PF22022">
    <property type="entry name" value="Phage_int_M"/>
    <property type="match status" value="1"/>
</dbReference>
<dbReference type="SUPFAM" id="SSF56349">
    <property type="entry name" value="DNA breaking-rejoining enzymes"/>
    <property type="match status" value="1"/>
</dbReference>
<dbReference type="Pfam" id="PF00589">
    <property type="entry name" value="Phage_integrase"/>
    <property type="match status" value="1"/>
</dbReference>
<dbReference type="CDD" id="cd01189">
    <property type="entry name" value="INT_ICEBs1_C_like"/>
    <property type="match status" value="1"/>
</dbReference>
<dbReference type="InterPro" id="IPR010998">
    <property type="entry name" value="Integrase_recombinase_N"/>
</dbReference>
<dbReference type="InterPro" id="IPR053876">
    <property type="entry name" value="Phage_int_M"/>
</dbReference>
<dbReference type="InterPro" id="IPR044068">
    <property type="entry name" value="CB"/>
</dbReference>
<dbReference type="InterPro" id="IPR002104">
    <property type="entry name" value="Integrase_catalytic"/>
</dbReference>
<feature type="coiled-coil region" evidence="5">
    <location>
        <begin position="39"/>
        <end position="66"/>
    </location>
</feature>
<evidence type="ECO:0000313" key="8">
    <source>
        <dbReference type="EMBL" id="GAA0390072.1"/>
    </source>
</evidence>